<dbReference type="Proteomes" id="UP001152320">
    <property type="component" value="Unassembled WGS sequence"/>
</dbReference>
<reference evidence="1" key="1">
    <citation type="submission" date="2021-10" db="EMBL/GenBank/DDBJ databases">
        <title>Tropical sea cucumber genome reveals ecological adaptation and Cuvierian tubules defense mechanism.</title>
        <authorList>
            <person name="Chen T."/>
        </authorList>
    </citation>
    <scope>NUCLEOTIDE SEQUENCE</scope>
    <source>
        <strain evidence="1">Nanhai2018</strain>
        <tissue evidence="1">Muscle</tissue>
    </source>
</reference>
<sequence length="63" mass="6986">MFICYTGMKDHIVSPVIVMSPSVTFSSTAMNTPYSSEVLHCATPEDIVRAHRSVSHFGLSQRK</sequence>
<organism evidence="1 2">
    <name type="scientific">Holothuria leucospilota</name>
    <name type="common">Black long sea cucumber</name>
    <name type="synonym">Mertensiothuria leucospilota</name>
    <dbReference type="NCBI Taxonomy" id="206669"/>
    <lineage>
        <taxon>Eukaryota</taxon>
        <taxon>Metazoa</taxon>
        <taxon>Echinodermata</taxon>
        <taxon>Eleutherozoa</taxon>
        <taxon>Echinozoa</taxon>
        <taxon>Holothuroidea</taxon>
        <taxon>Aspidochirotacea</taxon>
        <taxon>Aspidochirotida</taxon>
        <taxon>Holothuriidae</taxon>
        <taxon>Holothuria</taxon>
    </lineage>
</organism>
<gene>
    <name evidence="1" type="ORF">HOLleu_44205</name>
</gene>
<dbReference type="AlphaFoldDB" id="A0A9Q0YG41"/>
<name>A0A9Q0YG41_HOLLE</name>
<evidence type="ECO:0000313" key="2">
    <source>
        <dbReference type="Proteomes" id="UP001152320"/>
    </source>
</evidence>
<keyword evidence="2" id="KW-1185">Reference proteome</keyword>
<dbReference type="EMBL" id="JAIZAY010000707">
    <property type="protein sequence ID" value="KAJ8018031.1"/>
    <property type="molecule type" value="Genomic_DNA"/>
</dbReference>
<evidence type="ECO:0000313" key="1">
    <source>
        <dbReference type="EMBL" id="KAJ8018031.1"/>
    </source>
</evidence>
<proteinExistence type="predicted"/>
<comment type="caution">
    <text evidence="1">The sequence shown here is derived from an EMBL/GenBank/DDBJ whole genome shotgun (WGS) entry which is preliminary data.</text>
</comment>
<accession>A0A9Q0YG41</accession>
<protein>
    <submittedName>
        <fullName evidence="1">Uncharacterized protein</fullName>
    </submittedName>
</protein>